<feature type="domain" description="Exonuclease" evidence="4">
    <location>
        <begin position="4"/>
        <end position="184"/>
    </location>
</feature>
<accession>A0A6M3ZZS8</accession>
<dbReference type="GO" id="GO:0003676">
    <property type="term" value="F:nucleic acid binding"/>
    <property type="evidence" value="ECO:0007669"/>
    <property type="project" value="InterPro"/>
</dbReference>
<reference evidence="5 6" key="1">
    <citation type="journal article" date="2012" name="J. Bacteriol.">
        <title>Genome sequence of the pathogenic Herbaspirillum seropedicae strain Os34, isolated from rice roots.</title>
        <authorList>
            <person name="Ye W."/>
            <person name="Ye S."/>
            <person name="Liu J."/>
            <person name="Chang S."/>
            <person name="Chen M."/>
            <person name="Zhu B."/>
            <person name="Guo L."/>
            <person name="An Q."/>
        </authorList>
    </citation>
    <scope>NUCLEOTIDE SEQUENCE [LARGE SCALE GENOMIC DNA]</scope>
    <source>
        <strain evidence="5 6">Os34</strain>
    </source>
</reference>
<keyword evidence="3 5" id="KW-0269">Exonuclease</keyword>
<dbReference type="InterPro" id="IPR012337">
    <property type="entry name" value="RNaseH-like_sf"/>
</dbReference>
<dbReference type="InterPro" id="IPR013520">
    <property type="entry name" value="Ribonucl_H"/>
</dbReference>
<dbReference type="RefSeq" id="WP_026052344.1">
    <property type="nucleotide sequence ID" value="NZ_CP008956.1"/>
</dbReference>
<dbReference type="EMBL" id="CP008956">
    <property type="protein sequence ID" value="QJQ03791.1"/>
    <property type="molecule type" value="Genomic_DNA"/>
</dbReference>
<dbReference type="InterPro" id="IPR036397">
    <property type="entry name" value="RNaseH_sf"/>
</dbReference>
<dbReference type="GO" id="GO:0006259">
    <property type="term" value="P:DNA metabolic process"/>
    <property type="evidence" value="ECO:0007669"/>
    <property type="project" value="UniProtKB-ARBA"/>
</dbReference>
<evidence type="ECO:0000256" key="1">
    <source>
        <dbReference type="ARBA" id="ARBA00022722"/>
    </source>
</evidence>
<dbReference type="PANTHER" id="PTHR23044">
    <property type="entry name" value="3'-5' EXONUCLEASE ERI1-RELATED"/>
    <property type="match status" value="1"/>
</dbReference>
<protein>
    <submittedName>
        <fullName evidence="5">3'-5' exonuclease</fullName>
    </submittedName>
</protein>
<proteinExistence type="predicted"/>
<evidence type="ECO:0000259" key="4">
    <source>
        <dbReference type="SMART" id="SM00479"/>
    </source>
</evidence>
<evidence type="ECO:0000313" key="5">
    <source>
        <dbReference type="EMBL" id="QJQ03791.1"/>
    </source>
</evidence>
<keyword evidence="1" id="KW-0540">Nuclease</keyword>
<dbReference type="Gene3D" id="3.30.420.10">
    <property type="entry name" value="Ribonuclease H-like superfamily/Ribonuclease H"/>
    <property type="match status" value="1"/>
</dbReference>
<dbReference type="SUPFAM" id="SSF53098">
    <property type="entry name" value="Ribonuclease H-like"/>
    <property type="match status" value="1"/>
</dbReference>
<organism evidence="5 6">
    <name type="scientific">Herbaspirillum rubrisubalbicans Os34</name>
    <dbReference type="NCBI Taxonomy" id="1235827"/>
    <lineage>
        <taxon>Bacteria</taxon>
        <taxon>Pseudomonadati</taxon>
        <taxon>Pseudomonadota</taxon>
        <taxon>Betaproteobacteria</taxon>
        <taxon>Burkholderiales</taxon>
        <taxon>Oxalobacteraceae</taxon>
        <taxon>Herbaspirillum</taxon>
    </lineage>
</organism>
<dbReference type="InterPro" id="IPR051274">
    <property type="entry name" value="3-5_Exoribonuclease"/>
</dbReference>
<sequence>MEKRFLVVDLEATCSDDGSITAEDMEIIEIGACWASESGEVLQRFQHFVRPLRQPVLTAFCTSLTGIYQRDVDQAPLFPIAARALHDFVSQASYVDAIWMSWGTYDFKQMSKEAERHGIGSPLQMPHQNAKRMFAKAQRIGKEVGMTKACTLAKIIMEGQHHRGLDDAVNIARLMPWILGKRSLSNSHSAIA</sequence>
<gene>
    <name evidence="5" type="ORF">C798_27170</name>
</gene>
<evidence type="ECO:0000313" key="6">
    <source>
        <dbReference type="Proteomes" id="UP000501648"/>
    </source>
</evidence>
<name>A0A6M3ZZS8_9BURK</name>
<dbReference type="Pfam" id="PF00929">
    <property type="entry name" value="RNase_T"/>
    <property type="match status" value="1"/>
</dbReference>
<dbReference type="AlphaFoldDB" id="A0A6M3ZZS8"/>
<dbReference type="PANTHER" id="PTHR23044:SF61">
    <property type="entry name" value="3'-5' EXORIBONUCLEASE 1-RELATED"/>
    <property type="match status" value="1"/>
</dbReference>
<dbReference type="InterPro" id="IPR047201">
    <property type="entry name" value="ERI-1_3'hExo-like"/>
</dbReference>
<evidence type="ECO:0000256" key="2">
    <source>
        <dbReference type="ARBA" id="ARBA00022801"/>
    </source>
</evidence>
<evidence type="ECO:0000256" key="3">
    <source>
        <dbReference type="ARBA" id="ARBA00022839"/>
    </source>
</evidence>
<dbReference type="GO" id="GO:0000175">
    <property type="term" value="F:3'-5'-RNA exonuclease activity"/>
    <property type="evidence" value="ECO:0007669"/>
    <property type="project" value="InterPro"/>
</dbReference>
<dbReference type="CDD" id="cd06133">
    <property type="entry name" value="ERI-1_3'hExo_like"/>
    <property type="match status" value="1"/>
</dbReference>
<keyword evidence="2" id="KW-0378">Hydrolase</keyword>
<dbReference type="SMART" id="SM00479">
    <property type="entry name" value="EXOIII"/>
    <property type="match status" value="1"/>
</dbReference>
<dbReference type="Proteomes" id="UP000501648">
    <property type="component" value="Chromosome"/>
</dbReference>